<evidence type="ECO:0000313" key="3">
    <source>
        <dbReference type="Proteomes" id="UP001152592"/>
    </source>
</evidence>
<evidence type="ECO:0000313" key="2">
    <source>
        <dbReference type="EMBL" id="CAG8236753.1"/>
    </source>
</evidence>
<feature type="transmembrane region" description="Helical" evidence="1">
    <location>
        <begin position="131"/>
        <end position="154"/>
    </location>
</feature>
<accession>A0A9W4I560</accession>
<name>A0A9W4I560_9EURO</name>
<protein>
    <submittedName>
        <fullName evidence="2">Uncharacterized protein</fullName>
    </submittedName>
</protein>
<organism evidence="2 3">
    <name type="scientific">Penicillium salamii</name>
    <dbReference type="NCBI Taxonomy" id="1612424"/>
    <lineage>
        <taxon>Eukaryota</taxon>
        <taxon>Fungi</taxon>
        <taxon>Dikarya</taxon>
        <taxon>Ascomycota</taxon>
        <taxon>Pezizomycotina</taxon>
        <taxon>Eurotiomycetes</taxon>
        <taxon>Eurotiomycetidae</taxon>
        <taxon>Eurotiales</taxon>
        <taxon>Aspergillaceae</taxon>
        <taxon>Penicillium</taxon>
    </lineage>
</organism>
<dbReference type="OrthoDB" id="203821at2759"/>
<gene>
    <name evidence="2" type="ORF">PSALAMII_LOCUS402</name>
</gene>
<dbReference type="EMBL" id="CAJVPD010000019">
    <property type="protein sequence ID" value="CAG8236753.1"/>
    <property type="molecule type" value="Genomic_DNA"/>
</dbReference>
<keyword evidence="1" id="KW-0812">Transmembrane</keyword>
<reference evidence="2" key="1">
    <citation type="submission" date="2021-07" db="EMBL/GenBank/DDBJ databases">
        <authorList>
            <person name="Branca A.L. A."/>
        </authorList>
    </citation>
    <scope>NUCLEOTIDE SEQUENCE</scope>
</reference>
<dbReference type="Proteomes" id="UP001152592">
    <property type="component" value="Unassembled WGS sequence"/>
</dbReference>
<sequence length="195" mass="22359">MASHTTPEKREWESSGGWGARHINDTAPFTLWDDTNHRFRWPSTEEWTWIQGKFGSGNVDFNGWLMCFEIDSPSKLIQFTLGTLLVIFVRPGQRFFDPILESGYSNHRIPDPCPTLRWPKMTHPTNSQMEGVFEAIALLAYVRAAIFLLVWNIFELETGDGRSYKSLSFPGVVVGRTALYYHEDLPFLGLVRSLT</sequence>
<keyword evidence="1" id="KW-1133">Transmembrane helix</keyword>
<comment type="caution">
    <text evidence="2">The sequence shown here is derived from an EMBL/GenBank/DDBJ whole genome shotgun (WGS) entry which is preliminary data.</text>
</comment>
<proteinExistence type="predicted"/>
<dbReference type="AlphaFoldDB" id="A0A9W4I560"/>
<keyword evidence="1" id="KW-0472">Membrane</keyword>
<evidence type="ECO:0000256" key="1">
    <source>
        <dbReference type="SAM" id="Phobius"/>
    </source>
</evidence>